<evidence type="ECO:0000256" key="1">
    <source>
        <dbReference type="SAM" id="Phobius"/>
    </source>
</evidence>
<organism evidence="2 3">
    <name type="scientific">Lysobacter enzymogenes</name>
    <dbReference type="NCBI Taxonomy" id="69"/>
    <lineage>
        <taxon>Bacteria</taxon>
        <taxon>Pseudomonadati</taxon>
        <taxon>Pseudomonadota</taxon>
        <taxon>Gammaproteobacteria</taxon>
        <taxon>Lysobacterales</taxon>
        <taxon>Lysobacteraceae</taxon>
        <taxon>Lysobacter</taxon>
    </lineage>
</organism>
<keyword evidence="1" id="KW-0472">Membrane</keyword>
<dbReference type="AlphaFoldDB" id="A0AAU9AGW7"/>
<dbReference type="RefSeq" id="WP_008399709.1">
    <property type="nucleotide sequence ID" value="NZ_AP014940.1"/>
</dbReference>
<keyword evidence="1" id="KW-1133">Transmembrane helix</keyword>
<evidence type="ECO:0000313" key="3">
    <source>
        <dbReference type="Proteomes" id="UP000218824"/>
    </source>
</evidence>
<accession>A0AAU9AGW7</accession>
<name>A0AAU9AGW7_LYSEN</name>
<protein>
    <submittedName>
        <fullName evidence="2">DNA-damage-inducible protein F</fullName>
    </submittedName>
</protein>
<reference evidence="2 3" key="1">
    <citation type="journal article" date="2017" name="DNA Res.">
        <title>Complete genome sequence and expression profile of the commercial lytic enzyme producer Lysobacter enzymogenes M497-1.</title>
        <authorList>
            <person name="Takami H."/>
            <person name="Toyoda A."/>
            <person name="Uchiyama I."/>
            <person name="Itoh T."/>
            <person name="Takaki Y."/>
            <person name="Arai W."/>
            <person name="Nishi S."/>
            <person name="Kawai M."/>
            <person name="Shinya K."/>
            <person name="Ikeda H."/>
        </authorList>
    </citation>
    <scope>NUCLEOTIDE SEQUENCE [LARGE SCALE GENOMIC DNA]</scope>
    <source>
        <strain evidence="2 3">M497-1</strain>
    </source>
</reference>
<sequence length="66" mass="6778">MCARCEERPVDEGSSLGLLALLTFPLLGILPGARYCKDCGGGNAALAVGVLVVAAAIGFVLLVVFW</sequence>
<proteinExistence type="predicted"/>
<feature type="transmembrane region" description="Helical" evidence="1">
    <location>
        <begin position="16"/>
        <end position="33"/>
    </location>
</feature>
<feature type="transmembrane region" description="Helical" evidence="1">
    <location>
        <begin position="45"/>
        <end position="65"/>
    </location>
</feature>
<dbReference type="EMBL" id="AP014940">
    <property type="protein sequence ID" value="BAV96183.1"/>
    <property type="molecule type" value="Genomic_DNA"/>
</dbReference>
<keyword evidence="1" id="KW-0812">Transmembrane</keyword>
<dbReference type="GeneID" id="83062598"/>
<evidence type="ECO:0000313" key="2">
    <source>
        <dbReference type="EMBL" id="BAV96183.1"/>
    </source>
</evidence>
<dbReference type="KEGG" id="lem:LEN_0696"/>
<gene>
    <name evidence="2" type="ORF">LEN_0696</name>
</gene>
<dbReference type="Proteomes" id="UP000218824">
    <property type="component" value="Chromosome"/>
</dbReference>